<evidence type="ECO:0008006" key="12">
    <source>
        <dbReference type="Google" id="ProtNLM"/>
    </source>
</evidence>
<keyword evidence="1" id="KW-0808">Transferase</keyword>
<dbReference type="SUPFAM" id="SSF53300">
    <property type="entry name" value="vWA-like"/>
    <property type="match status" value="1"/>
</dbReference>
<keyword evidence="11" id="KW-1185">Reference proteome</keyword>
<evidence type="ECO:0000259" key="8">
    <source>
        <dbReference type="PROSITE" id="PS50089"/>
    </source>
</evidence>
<dbReference type="InterPro" id="IPR013083">
    <property type="entry name" value="Znf_RING/FYVE/PHD"/>
</dbReference>
<protein>
    <recommendedName>
        <fullName evidence="12">RING-type domain-containing protein</fullName>
    </recommendedName>
</protein>
<dbReference type="PROSITE" id="PS51873">
    <property type="entry name" value="TRIAD"/>
    <property type="match status" value="1"/>
</dbReference>
<dbReference type="Gene3D" id="3.30.40.10">
    <property type="entry name" value="Zinc/RING finger domain, C3HC4 (zinc finger)"/>
    <property type="match status" value="1"/>
</dbReference>
<dbReference type="OrthoDB" id="10009520at2759"/>
<keyword evidence="2" id="KW-0479">Metal-binding</keyword>
<evidence type="ECO:0000256" key="7">
    <source>
        <dbReference type="PROSITE-ProRule" id="PRU00175"/>
    </source>
</evidence>
<dbReference type="Proteomes" id="UP000799423">
    <property type="component" value="Unassembled WGS sequence"/>
</dbReference>
<proteinExistence type="predicted"/>
<keyword evidence="3" id="KW-0677">Repeat</keyword>
<name>A0A6A7BGK2_9PLEO</name>
<dbReference type="InterPro" id="IPR001841">
    <property type="entry name" value="Znf_RING"/>
</dbReference>
<keyword evidence="5" id="KW-0833">Ubl conjugation pathway</keyword>
<dbReference type="GO" id="GO:0016740">
    <property type="term" value="F:transferase activity"/>
    <property type="evidence" value="ECO:0007669"/>
    <property type="project" value="UniProtKB-KW"/>
</dbReference>
<evidence type="ECO:0000256" key="3">
    <source>
        <dbReference type="ARBA" id="ARBA00022737"/>
    </source>
</evidence>
<feature type="domain" description="RING-type" evidence="9">
    <location>
        <begin position="896"/>
        <end position="1129"/>
    </location>
</feature>
<dbReference type="InterPro" id="IPR044066">
    <property type="entry name" value="TRIAD_supradom"/>
</dbReference>
<sequence length="1129" mass="126849">MAAATPPMVYDLLILVDATYSMYYYLESLKTSLPKVIAISNLTNSFARIGLLAYRDYTETRRTKDGMLEWSGWYDHDSEGEHNITAEQLMATAAKLEPIGGGDFPEATKTGLAKAHALMREDATTIVLLYTDAPPHCWMVADKDKGSNYHAEQAALQLPVSYDGFGPQFVDWVSACDQLLRGPRKAHVFCLLDQSLDKWPMNSGYYTYLSTITRGACLMLTDSKPQSIAQVTVDVLLAWMGAEKAGAERNQIPAKLMRYQNGQNITRIKDEKDPVANWYFYAHSRPFKARQSRLKSAAAQQLEEELQDNLAEIVLDSDILKKYLPKRSTPVGNFAERYARDVQYKRLVVDQLSAIIETDVTSMSLNPVFGSLWRAVCKDRDNPARDELITAFSLHVERIVNAAEKAQMKSWLEGSYDYAADILDTLNAVPETEQYPCVYLDPTIEFAQARRKGEADDEDAGEEGRPLTAFRRDELLEIGRSCDGRILRRLSKVLTRLTYVKSESDLPLHIAATTNAEVPRIPLALASAKYKREFWKILLHAILPGTMLATRPATLLAALSIRIGLKPLFECASTAMLFWRDKWNNLEVPETWNASCLGLLLDADVEFQKQTETGTEQGTDGLLLEVDRKLFSRLVSYQHAGANLLTTLSAEVGWQPDKTQMPVGTVVICRECEFPRSVTIMAAKSGGKCGLCAADDWSDPNIKNRALIAHVTKEDTYASNATWVECSIRTCRAQYVCYNPSDLNVRPKCHYCRLQSSFPEKERSNDPAPTMECAQCLSKIIWPNEWRNMAPVPFTCTACITGRKTIVTVDTSAAQICKENGQAWLLKNDDNVLQEPFARSVFHTISKVGVEAFLNKVEVLPKVKSALSLTLQGKRIRNVDALITNLKSWIERRTAEKSLCSLCFSTFSKTRLMPACRRHGCNQQICEDCLNSWYGLNRAGSIINTAALFCPFCRRPPAARTLAAYGMGIHAVGNLRTAVEERGQWIHAWCYDCGDARRYMERECARGAPDAVEGWKCDNCALSTLERARIAEEEALVLSNQLDIVEARYEVREDARRRWREAQEKRMALENPVKKCPGCATRSQKVSGCNHMTCPMPGCGTHWCWSCVEAFDHDIIYEHMNEAHGGIYT</sequence>
<evidence type="ECO:0000256" key="2">
    <source>
        <dbReference type="ARBA" id="ARBA00022723"/>
    </source>
</evidence>
<accession>A0A6A7BGK2</accession>
<evidence type="ECO:0000256" key="5">
    <source>
        <dbReference type="ARBA" id="ARBA00022786"/>
    </source>
</evidence>
<dbReference type="Gene3D" id="3.40.50.410">
    <property type="entry name" value="von Willebrand factor, type A domain"/>
    <property type="match status" value="1"/>
</dbReference>
<dbReference type="InterPro" id="IPR036465">
    <property type="entry name" value="vWFA_dom_sf"/>
</dbReference>
<reference evidence="10" key="1">
    <citation type="submission" date="2020-01" db="EMBL/GenBank/DDBJ databases">
        <authorList>
            <consortium name="DOE Joint Genome Institute"/>
            <person name="Haridas S."/>
            <person name="Albert R."/>
            <person name="Binder M."/>
            <person name="Bloem J."/>
            <person name="Labutti K."/>
            <person name="Salamov A."/>
            <person name="Andreopoulos B."/>
            <person name="Baker S.E."/>
            <person name="Barry K."/>
            <person name="Bills G."/>
            <person name="Bluhm B.H."/>
            <person name="Cannon C."/>
            <person name="Castanera R."/>
            <person name="Culley D.E."/>
            <person name="Daum C."/>
            <person name="Ezra D."/>
            <person name="Gonzalez J.B."/>
            <person name="Henrissat B."/>
            <person name="Kuo A."/>
            <person name="Liang C."/>
            <person name="Lipzen A."/>
            <person name="Lutzoni F."/>
            <person name="Magnuson J."/>
            <person name="Mondo S."/>
            <person name="Nolan M."/>
            <person name="Ohm R."/>
            <person name="Pangilinan J."/>
            <person name="Park H.-J."/>
            <person name="Ramirez L."/>
            <person name="Alfaro M."/>
            <person name="Sun H."/>
            <person name="Tritt A."/>
            <person name="Yoshinaga Y."/>
            <person name="Zwiers L.-H."/>
            <person name="Turgeon B.G."/>
            <person name="Goodwin S.B."/>
            <person name="Spatafora J.W."/>
            <person name="Crous P.W."/>
            <person name="Grigoriev I.V."/>
        </authorList>
    </citation>
    <scope>NUCLEOTIDE SEQUENCE</scope>
    <source>
        <strain evidence="10">IPT5</strain>
    </source>
</reference>
<evidence type="ECO:0000256" key="4">
    <source>
        <dbReference type="ARBA" id="ARBA00022771"/>
    </source>
</evidence>
<evidence type="ECO:0000256" key="6">
    <source>
        <dbReference type="ARBA" id="ARBA00022833"/>
    </source>
</evidence>
<organism evidence="10 11">
    <name type="scientific">Plenodomus tracheiphilus IPT5</name>
    <dbReference type="NCBI Taxonomy" id="1408161"/>
    <lineage>
        <taxon>Eukaryota</taxon>
        <taxon>Fungi</taxon>
        <taxon>Dikarya</taxon>
        <taxon>Ascomycota</taxon>
        <taxon>Pezizomycotina</taxon>
        <taxon>Dothideomycetes</taxon>
        <taxon>Pleosporomycetidae</taxon>
        <taxon>Pleosporales</taxon>
        <taxon>Pleosporineae</taxon>
        <taxon>Leptosphaeriaceae</taxon>
        <taxon>Plenodomus</taxon>
    </lineage>
</organism>
<feature type="domain" description="RING-type" evidence="8">
    <location>
        <begin position="900"/>
        <end position="954"/>
    </location>
</feature>
<dbReference type="Gene3D" id="1.20.120.1750">
    <property type="match status" value="1"/>
</dbReference>
<dbReference type="EMBL" id="MU006292">
    <property type="protein sequence ID" value="KAF2854493.1"/>
    <property type="molecule type" value="Genomic_DNA"/>
</dbReference>
<dbReference type="SUPFAM" id="SSF57850">
    <property type="entry name" value="RING/U-box"/>
    <property type="match status" value="2"/>
</dbReference>
<dbReference type="GO" id="GO:0008270">
    <property type="term" value="F:zinc ion binding"/>
    <property type="evidence" value="ECO:0007669"/>
    <property type="project" value="UniProtKB-KW"/>
</dbReference>
<gene>
    <name evidence="10" type="ORF">T440DRAFT_464652</name>
</gene>
<dbReference type="Pfam" id="PF22191">
    <property type="entry name" value="IBR_1"/>
    <property type="match status" value="1"/>
</dbReference>
<dbReference type="PROSITE" id="PS50089">
    <property type="entry name" value="ZF_RING_2"/>
    <property type="match status" value="1"/>
</dbReference>
<evidence type="ECO:0000256" key="1">
    <source>
        <dbReference type="ARBA" id="ARBA00022679"/>
    </source>
</evidence>
<keyword evidence="4 7" id="KW-0863">Zinc-finger</keyword>
<evidence type="ECO:0000313" key="11">
    <source>
        <dbReference type="Proteomes" id="UP000799423"/>
    </source>
</evidence>
<evidence type="ECO:0000313" key="10">
    <source>
        <dbReference type="EMBL" id="KAF2854493.1"/>
    </source>
</evidence>
<keyword evidence="6" id="KW-0862">Zinc</keyword>
<evidence type="ECO:0000259" key="9">
    <source>
        <dbReference type="PROSITE" id="PS51873"/>
    </source>
</evidence>
<dbReference type="AlphaFoldDB" id="A0A6A7BGK2"/>